<accession>A0ABR8WQV6</accession>
<feature type="signal peptide" evidence="1">
    <location>
        <begin position="1"/>
        <end position="27"/>
    </location>
</feature>
<feature type="chain" id="PRO_5046619473" description="Antimicrobial peptide, SdpC family" evidence="1">
    <location>
        <begin position="28"/>
        <end position="219"/>
    </location>
</feature>
<protein>
    <recommendedName>
        <fullName evidence="4">Antimicrobial peptide, SdpC family</fullName>
    </recommendedName>
</protein>
<gene>
    <name evidence="2" type="ORF">H9634_01530</name>
</gene>
<name>A0ABR8WQV6_9MICO</name>
<proteinExistence type="predicted"/>
<sequence>MKAQARSVVSLMLAVTFLAGGSSIAEAAPSAKSLEEEASTSRLQSQYTDEEILQLLFDGTGRVAEENPDLLERLNFSEERPETNKELLDEVIGKYLDYHKDFKSEVLDPLTSGDPLKVEEALVTLTDTYFEMLEAEYGVTALSAEAQDGCGAGAKVCVIAYGAAFVNVAVYANAAVATMAVVALAVVPSAVSYLMAPDAADGELVKTELIANLTRALAA</sequence>
<reference evidence="2 3" key="1">
    <citation type="submission" date="2020-08" db="EMBL/GenBank/DDBJ databases">
        <title>A Genomic Blueprint of the Chicken Gut Microbiome.</title>
        <authorList>
            <person name="Gilroy R."/>
            <person name="Ravi A."/>
            <person name="Getino M."/>
            <person name="Pursley I."/>
            <person name="Horton D.L."/>
            <person name="Alikhan N.-F."/>
            <person name="Baker D."/>
            <person name="Gharbi K."/>
            <person name="Hall N."/>
            <person name="Watson M."/>
            <person name="Adriaenssens E.M."/>
            <person name="Foster-Nyarko E."/>
            <person name="Jarju S."/>
            <person name="Secka A."/>
            <person name="Antonio M."/>
            <person name="Oren A."/>
            <person name="Chaudhuri R."/>
            <person name="La Ragione R.M."/>
            <person name="Hildebrand F."/>
            <person name="Pallen M.J."/>
        </authorList>
    </citation>
    <scope>NUCLEOTIDE SEQUENCE [LARGE SCALE GENOMIC DNA]</scope>
    <source>
        <strain evidence="2 3">Re57</strain>
    </source>
</reference>
<keyword evidence="3" id="KW-1185">Reference proteome</keyword>
<dbReference type="EMBL" id="JACSPY010000001">
    <property type="protein sequence ID" value="MBD8019465.1"/>
    <property type="molecule type" value="Genomic_DNA"/>
</dbReference>
<evidence type="ECO:0008006" key="4">
    <source>
        <dbReference type="Google" id="ProtNLM"/>
    </source>
</evidence>
<evidence type="ECO:0000313" key="2">
    <source>
        <dbReference type="EMBL" id="MBD8019465.1"/>
    </source>
</evidence>
<dbReference type="Pfam" id="PF26137">
    <property type="entry name" value="Toxin_SdpC"/>
    <property type="match status" value="1"/>
</dbReference>
<dbReference type="Proteomes" id="UP000651517">
    <property type="component" value="Unassembled WGS sequence"/>
</dbReference>
<comment type="caution">
    <text evidence="2">The sequence shown here is derived from an EMBL/GenBank/DDBJ whole genome shotgun (WGS) entry which is preliminary data.</text>
</comment>
<dbReference type="InterPro" id="IPR023888">
    <property type="entry name" value="SdpC-like"/>
</dbReference>
<dbReference type="RefSeq" id="WP_191725055.1">
    <property type="nucleotide sequence ID" value="NZ_JACSPY010000001.1"/>
</dbReference>
<organism evidence="2 3">
    <name type="scientific">Brevibacterium gallinarum</name>
    <dbReference type="NCBI Taxonomy" id="2762220"/>
    <lineage>
        <taxon>Bacteria</taxon>
        <taxon>Bacillati</taxon>
        <taxon>Actinomycetota</taxon>
        <taxon>Actinomycetes</taxon>
        <taxon>Micrococcales</taxon>
        <taxon>Brevibacteriaceae</taxon>
        <taxon>Brevibacterium</taxon>
    </lineage>
</organism>
<evidence type="ECO:0000256" key="1">
    <source>
        <dbReference type="SAM" id="SignalP"/>
    </source>
</evidence>
<evidence type="ECO:0000313" key="3">
    <source>
        <dbReference type="Proteomes" id="UP000651517"/>
    </source>
</evidence>
<keyword evidence="1" id="KW-0732">Signal</keyword>